<organism evidence="1 2">
    <name type="scientific">Gordonia phage PatrickStar</name>
    <dbReference type="NCBI Taxonomy" id="1838076"/>
    <lineage>
        <taxon>Viruses</taxon>
        <taxon>Duplodnaviria</taxon>
        <taxon>Heunggongvirae</taxon>
        <taxon>Uroviricota</taxon>
        <taxon>Caudoviricetes</taxon>
        <taxon>Orchidvirus</taxon>
        <taxon>Orchidvirus orchid</taxon>
    </lineage>
</organism>
<evidence type="ECO:0000313" key="1">
    <source>
        <dbReference type="EMBL" id="ANA87325.1"/>
    </source>
</evidence>
<name>A0A160DGX4_9CAUD</name>
<sequence length="196" mass="21837">MITIDQITIVHPENAPSRIHMMVIDGIDLIKEPKPIELGDWFIQFYSENAISFYSPTQVYEVDSGLLGSRTGADLIGPYMNTPAAEWMDAANCPSRPHEIGEFEQYEGAFNSSNIYSQPVYPVTVFTPATGPISRDLFMPVLYLNEVILCYGLDYHLTPAVIPAYCGDIVFELRPGRWTGIEQSDYSPDAPSDSST</sequence>
<dbReference type="EMBL" id="KU998252">
    <property type="protein sequence ID" value="ANA87325.1"/>
    <property type="molecule type" value="Genomic_DNA"/>
</dbReference>
<reference evidence="1 2" key="1">
    <citation type="submission" date="2016-03" db="EMBL/GenBank/DDBJ databases">
        <authorList>
            <person name="Rimple P."/>
            <person name="Montgomery M.T."/>
            <person name="Guerrero C.A."/>
            <person name="Mavrich T.N."/>
            <person name="Pope W.H."/>
            <person name="Garlena R.A."/>
            <person name="Russell D.A."/>
            <person name="Jacobs-Sera D."/>
            <person name="Hendrix R.W."/>
            <person name="Hatfull G.F."/>
        </authorList>
    </citation>
    <scope>NUCLEOTIDE SEQUENCE [LARGE SCALE GENOMIC DNA]</scope>
</reference>
<proteinExistence type="predicted"/>
<accession>A0A160DGX4</accession>
<evidence type="ECO:0000313" key="2">
    <source>
        <dbReference type="Proteomes" id="UP000229511"/>
    </source>
</evidence>
<gene>
    <name evidence="1" type="primary">91</name>
    <name evidence="1" type="ORF">PBI_PATRICKSTAR_91</name>
</gene>
<dbReference type="Proteomes" id="UP000229511">
    <property type="component" value="Genome"/>
</dbReference>
<protein>
    <submittedName>
        <fullName evidence="1">Uncharacterized protein</fullName>
    </submittedName>
</protein>